<feature type="transmembrane region" description="Helical" evidence="5">
    <location>
        <begin position="56"/>
        <end position="74"/>
    </location>
</feature>
<dbReference type="GO" id="GO:0012505">
    <property type="term" value="C:endomembrane system"/>
    <property type="evidence" value="ECO:0007669"/>
    <property type="project" value="UniProtKB-SubCell"/>
</dbReference>
<keyword evidence="3 5" id="KW-1133">Transmembrane helix</keyword>
<keyword evidence="2 5" id="KW-0812">Transmembrane</keyword>
<proteinExistence type="predicted"/>
<dbReference type="RefSeq" id="WP_144853185.1">
    <property type="nucleotide sequence ID" value="NZ_VMRJ01000008.1"/>
</dbReference>
<feature type="transmembrane region" description="Helical" evidence="5">
    <location>
        <begin position="29"/>
        <end position="50"/>
    </location>
</feature>
<comment type="subcellular location">
    <subcellularLocation>
        <location evidence="1">Endomembrane system</location>
        <topology evidence="1">Multi-pass membrane protein</topology>
    </subcellularLocation>
</comment>
<keyword evidence="8" id="KW-1185">Reference proteome</keyword>
<evidence type="ECO:0000256" key="2">
    <source>
        <dbReference type="ARBA" id="ARBA00022692"/>
    </source>
</evidence>
<dbReference type="InterPro" id="IPR003807">
    <property type="entry name" value="DUF202"/>
</dbReference>
<dbReference type="Proteomes" id="UP000317624">
    <property type="component" value="Unassembled WGS sequence"/>
</dbReference>
<evidence type="ECO:0000256" key="1">
    <source>
        <dbReference type="ARBA" id="ARBA00004127"/>
    </source>
</evidence>
<evidence type="ECO:0000313" key="7">
    <source>
        <dbReference type="EMBL" id="TVT37000.1"/>
    </source>
</evidence>
<keyword evidence="4 5" id="KW-0472">Membrane</keyword>
<feature type="domain" description="DUF202" evidence="6">
    <location>
        <begin position="20"/>
        <end position="81"/>
    </location>
</feature>
<organism evidence="7 8">
    <name type="scientific">Hymenobacter setariae</name>
    <dbReference type="NCBI Taxonomy" id="2594794"/>
    <lineage>
        <taxon>Bacteria</taxon>
        <taxon>Pseudomonadati</taxon>
        <taxon>Bacteroidota</taxon>
        <taxon>Cytophagia</taxon>
        <taxon>Cytophagales</taxon>
        <taxon>Hymenobacteraceae</taxon>
        <taxon>Hymenobacter</taxon>
    </lineage>
</organism>
<dbReference type="Pfam" id="PF02656">
    <property type="entry name" value="DUF202"/>
    <property type="match status" value="1"/>
</dbReference>
<reference evidence="7 8" key="1">
    <citation type="submission" date="2019-07" db="EMBL/GenBank/DDBJ databases">
        <title>Hymenobacter sp. straun FUR1 Genome sequencing and assembly.</title>
        <authorList>
            <person name="Chhetri G."/>
        </authorList>
    </citation>
    <scope>NUCLEOTIDE SEQUENCE [LARGE SCALE GENOMIC DNA]</scope>
    <source>
        <strain evidence="7 8">Fur1</strain>
    </source>
</reference>
<dbReference type="EMBL" id="VMRJ01000008">
    <property type="protein sequence ID" value="TVT37000.1"/>
    <property type="molecule type" value="Genomic_DNA"/>
</dbReference>
<evidence type="ECO:0000259" key="6">
    <source>
        <dbReference type="Pfam" id="PF02656"/>
    </source>
</evidence>
<name>A0A558BKF1_9BACT</name>
<evidence type="ECO:0000256" key="3">
    <source>
        <dbReference type="ARBA" id="ARBA00022989"/>
    </source>
</evidence>
<accession>A0A558BKF1</accession>
<comment type="caution">
    <text evidence="7">The sequence shown here is derived from an EMBL/GenBank/DDBJ whole genome shotgun (WGS) entry which is preliminary data.</text>
</comment>
<evidence type="ECO:0000313" key="8">
    <source>
        <dbReference type="Proteomes" id="UP000317624"/>
    </source>
</evidence>
<sequence length="90" mass="9748">MPASTPKPALPLSDRLALQRTRLANERTLFTYVRTSLALVGFGLALLQLHPERGGRLGYTALAVAAVVLALGGWRFRVHRRQLLASEAAG</sequence>
<gene>
    <name evidence="7" type="ORF">FNT36_24350</name>
</gene>
<protein>
    <submittedName>
        <fullName evidence="7">DUF202 domain-containing protein</fullName>
    </submittedName>
</protein>
<dbReference type="OrthoDB" id="582337at2"/>
<dbReference type="AlphaFoldDB" id="A0A558BKF1"/>
<evidence type="ECO:0000256" key="4">
    <source>
        <dbReference type="ARBA" id="ARBA00023136"/>
    </source>
</evidence>
<evidence type="ECO:0000256" key="5">
    <source>
        <dbReference type="SAM" id="Phobius"/>
    </source>
</evidence>